<sequence length="496" mass="55343">MTSNEISIERFFLILRTHAWLVLGFFVAGVVLASVVTWLTPAMYTATSSLNFDFKNANPIDSQGRTLESDNYLYTQMDVIQSLNVAKKVEKNLTDYERERFIDSVHDEKTVLDDAKNSIVGAIKSLGVPDKKSRVSRQGAGSLGEQETINIKSAYSWFAQIVGRNLSVEPRLKSRIVDISYASTNPRIAALMANKFAEAYLATNLDMTIDPARKTSLWFDEQLKTLRAKLESAQSALTAYQQQQGIVSSDQRMDTESARLRELSSQLVKAQQSTREAVFAQKKLKEIQQRNVPLTRFSPIFSNPVVTKIKGEIRKLEGELVDLSASLGKNHPRYKRVSSELGAARNRLQTEISTITDGINNNAELAKEREADLSAAVEAQKQLVLNLKKEHDKIAILEREVESANKTYNAALAELNTTSMKSLVNQTNVYIVDPANIPRQRSSPLFAKNLLLGAFGGLLFGIGLAILMELFIRRVHSKEDLLLELKIPCLGHLNKA</sequence>
<keyword evidence="2" id="KW-0472">Membrane</keyword>
<evidence type="ECO:0000259" key="3">
    <source>
        <dbReference type="Pfam" id="PF13807"/>
    </source>
</evidence>
<name>A0A3B0YN87_9ZZZZ</name>
<keyword evidence="4" id="KW-0418">Kinase</keyword>
<keyword evidence="2" id="KW-0812">Transmembrane</keyword>
<evidence type="ECO:0000313" key="4">
    <source>
        <dbReference type="EMBL" id="VAW80831.1"/>
    </source>
</evidence>
<feature type="coiled-coil region" evidence="1">
    <location>
        <begin position="223"/>
        <end position="326"/>
    </location>
</feature>
<feature type="transmembrane region" description="Helical" evidence="2">
    <location>
        <begin position="20"/>
        <end position="39"/>
    </location>
</feature>
<feature type="transmembrane region" description="Helical" evidence="2">
    <location>
        <begin position="450"/>
        <end position="472"/>
    </location>
</feature>
<evidence type="ECO:0000256" key="2">
    <source>
        <dbReference type="SAM" id="Phobius"/>
    </source>
</evidence>
<feature type="coiled-coil region" evidence="1">
    <location>
        <begin position="380"/>
        <end position="414"/>
    </location>
</feature>
<keyword evidence="2" id="KW-1133">Transmembrane helix</keyword>
<dbReference type="GO" id="GO:0004713">
    <property type="term" value="F:protein tyrosine kinase activity"/>
    <property type="evidence" value="ECO:0007669"/>
    <property type="project" value="TreeGrafter"/>
</dbReference>
<feature type="domain" description="Tyrosine-protein kinase G-rich" evidence="3">
    <location>
        <begin position="396"/>
        <end position="467"/>
    </location>
</feature>
<dbReference type="PANTHER" id="PTHR32309">
    <property type="entry name" value="TYROSINE-PROTEIN KINASE"/>
    <property type="match status" value="1"/>
</dbReference>
<reference evidence="4" key="1">
    <citation type="submission" date="2018-06" db="EMBL/GenBank/DDBJ databases">
        <authorList>
            <person name="Zhirakovskaya E."/>
        </authorList>
    </citation>
    <scope>NUCLEOTIDE SEQUENCE</scope>
</reference>
<dbReference type="EC" id="2.7.3.-" evidence="4"/>
<dbReference type="GO" id="GO:0005886">
    <property type="term" value="C:plasma membrane"/>
    <property type="evidence" value="ECO:0007669"/>
    <property type="project" value="TreeGrafter"/>
</dbReference>
<proteinExistence type="predicted"/>
<dbReference type="InterPro" id="IPR032807">
    <property type="entry name" value="GNVR"/>
</dbReference>
<accession>A0A3B0YN87</accession>
<gene>
    <name evidence="4" type="ORF">MNBD_GAMMA13-1862</name>
</gene>
<dbReference type="Pfam" id="PF13807">
    <property type="entry name" value="GNVR"/>
    <property type="match status" value="1"/>
</dbReference>
<organism evidence="4">
    <name type="scientific">hydrothermal vent metagenome</name>
    <dbReference type="NCBI Taxonomy" id="652676"/>
    <lineage>
        <taxon>unclassified sequences</taxon>
        <taxon>metagenomes</taxon>
        <taxon>ecological metagenomes</taxon>
    </lineage>
</organism>
<dbReference type="InterPro" id="IPR050445">
    <property type="entry name" value="Bact_polysacc_biosynth/exp"/>
</dbReference>
<evidence type="ECO:0000256" key="1">
    <source>
        <dbReference type="SAM" id="Coils"/>
    </source>
</evidence>
<dbReference type="PANTHER" id="PTHR32309:SF13">
    <property type="entry name" value="FERRIC ENTEROBACTIN TRANSPORT PROTEIN FEPE"/>
    <property type="match status" value="1"/>
</dbReference>
<keyword evidence="1" id="KW-0175">Coiled coil</keyword>
<protein>
    <submittedName>
        <fullName evidence="4">Signal transduction histidine kinase CheA</fullName>
        <ecNumber evidence="4">2.7.3.-</ecNumber>
    </submittedName>
</protein>
<dbReference type="AlphaFoldDB" id="A0A3B0YN87"/>
<dbReference type="EMBL" id="UOFK01000236">
    <property type="protein sequence ID" value="VAW80831.1"/>
    <property type="molecule type" value="Genomic_DNA"/>
</dbReference>
<keyword evidence="4" id="KW-0808">Transferase</keyword>